<gene>
    <name evidence="1" type="primary">gp_20520</name>
</gene>
<protein>
    <submittedName>
        <fullName evidence="1">Uncharacterized protein</fullName>
    </submittedName>
</protein>
<evidence type="ECO:0000313" key="1">
    <source>
        <dbReference type="EMBL" id="QWM89975.1"/>
    </source>
</evidence>
<sequence>MRIFGTDYMKLKIVRNNTRKETIICQSLTDSSVDYVYESEFNKRKWSLNDDIEVLVDNRDIEIGGDLSLSLQS</sequence>
<dbReference type="Proteomes" id="UP000827440">
    <property type="component" value="Segment"/>
</dbReference>
<organism evidence="1 2">
    <name type="scientific">uncultured phage cr54_1</name>
    <dbReference type="NCBI Taxonomy" id="2986398"/>
    <lineage>
        <taxon>Viruses</taxon>
        <taxon>Duplodnaviria</taxon>
        <taxon>Heunggongvirae</taxon>
        <taxon>Uroviricota</taxon>
        <taxon>Caudoviricetes</taxon>
        <taxon>Crassvirales</taxon>
        <taxon>Intestiviridae</taxon>
        <taxon>Churivirinae</taxon>
        <taxon>Jahgtovirus</taxon>
        <taxon>Jahgtovirus intestinalis</taxon>
    </lineage>
</organism>
<accession>A0AAE7S1G2</accession>
<dbReference type="KEGG" id="vg:75691079"/>
<evidence type="ECO:0000313" key="2">
    <source>
        <dbReference type="Proteomes" id="UP000827440"/>
    </source>
</evidence>
<proteinExistence type="predicted"/>
<reference evidence="1 2" key="1">
    <citation type="submission" date="2021-04" db="EMBL/GenBank/DDBJ databases">
        <authorList>
            <person name="Shkoporov A.N."/>
            <person name="Stockdale S.R."/>
            <person name="Guerin E."/>
            <person name="Ross R.P."/>
            <person name="Hill C."/>
        </authorList>
    </citation>
    <scope>NUCLEOTIDE SEQUENCE [LARGE SCALE GENOMIC DNA]</scope>
    <source>
        <strain evidence="2">cr54_1</strain>
    </source>
</reference>
<dbReference type="EMBL" id="MZ130484">
    <property type="protein sequence ID" value="QWM89975.1"/>
    <property type="molecule type" value="Genomic_DNA"/>
</dbReference>
<dbReference type="GeneID" id="75691079"/>
<dbReference type="RefSeq" id="YP_010359547.1">
    <property type="nucleotide sequence ID" value="NC_062774.1"/>
</dbReference>
<name>A0AAE7S1G2_9CAUD</name>
<keyword evidence="2" id="KW-1185">Reference proteome</keyword>